<gene>
    <name evidence="2" type="ORF">BJ554DRAFT_2114</name>
</gene>
<comment type="caution">
    <text evidence="2">The sequence shown here is derived from an EMBL/GenBank/DDBJ whole genome shotgun (WGS) entry which is preliminary data.</text>
</comment>
<dbReference type="EMBL" id="JAEFCI010001217">
    <property type="protein sequence ID" value="KAG5463051.1"/>
    <property type="molecule type" value="Genomic_DNA"/>
</dbReference>
<protein>
    <submittedName>
        <fullName evidence="2">Uncharacterized protein</fullName>
    </submittedName>
</protein>
<evidence type="ECO:0000313" key="2">
    <source>
        <dbReference type="EMBL" id="KAG5463051.1"/>
    </source>
</evidence>
<feature type="compositionally biased region" description="Low complexity" evidence="1">
    <location>
        <begin position="249"/>
        <end position="258"/>
    </location>
</feature>
<sequence length="350" mass="38637">MELVVTNIPSRHNVFMQDQLGYNIILGQPWHVAVKCRQHCREDGTEVVTITDSRMDKEMEVMVVRPGACRCQGVNMLYKTVDKKVRPAAVELPPDAWARIQHARLEPRLHDKGAIEHEFTEESLQAIKINQGEFGMLTPEEESSGRWFDDIDELSPSTMARMLTDGSVPKKDGKLRFSQDLQPANKVMIRDAGVGPLLEEWKGPWEGPWAGPWCTAVTARWVPEGGGDGAAGGWKRRRRHGRWPVAAEMARRAAGSGMARRRPEAADAARRADAGGAEGAAGGRRRRNRRGRRMQAAQTARRVDAGGADGAASGPRRWKRRGERMRAAQTARRPTEAGASMCPVQPTGAG</sequence>
<organism evidence="2 3">
    <name type="scientific">Olpidium bornovanus</name>
    <dbReference type="NCBI Taxonomy" id="278681"/>
    <lineage>
        <taxon>Eukaryota</taxon>
        <taxon>Fungi</taxon>
        <taxon>Fungi incertae sedis</taxon>
        <taxon>Olpidiomycota</taxon>
        <taxon>Olpidiomycotina</taxon>
        <taxon>Olpidiomycetes</taxon>
        <taxon>Olpidiales</taxon>
        <taxon>Olpidiaceae</taxon>
        <taxon>Olpidium</taxon>
    </lineage>
</organism>
<feature type="region of interest" description="Disordered" evidence="1">
    <location>
        <begin position="249"/>
        <end position="350"/>
    </location>
</feature>
<dbReference type="Proteomes" id="UP000673691">
    <property type="component" value="Unassembled WGS sequence"/>
</dbReference>
<name>A0A8H8A167_9FUNG</name>
<reference evidence="2 3" key="1">
    <citation type="journal article" name="Sci. Rep.">
        <title>Genome-scale phylogenetic analyses confirm Olpidium as the closest living zoosporic fungus to the non-flagellated, terrestrial fungi.</title>
        <authorList>
            <person name="Chang Y."/>
            <person name="Rochon D."/>
            <person name="Sekimoto S."/>
            <person name="Wang Y."/>
            <person name="Chovatia M."/>
            <person name="Sandor L."/>
            <person name="Salamov A."/>
            <person name="Grigoriev I.V."/>
            <person name="Stajich J.E."/>
            <person name="Spatafora J.W."/>
        </authorList>
    </citation>
    <scope>NUCLEOTIDE SEQUENCE [LARGE SCALE GENOMIC DNA]</scope>
    <source>
        <strain evidence="2">S191</strain>
    </source>
</reference>
<proteinExistence type="predicted"/>
<dbReference type="AlphaFoldDB" id="A0A8H8A167"/>
<dbReference type="OrthoDB" id="5599163at2759"/>
<keyword evidence="3" id="KW-1185">Reference proteome</keyword>
<accession>A0A8H8A167</accession>
<evidence type="ECO:0000313" key="3">
    <source>
        <dbReference type="Proteomes" id="UP000673691"/>
    </source>
</evidence>
<feature type="compositionally biased region" description="Basic and acidic residues" evidence="1">
    <location>
        <begin position="261"/>
        <end position="273"/>
    </location>
</feature>
<evidence type="ECO:0000256" key="1">
    <source>
        <dbReference type="SAM" id="MobiDB-lite"/>
    </source>
</evidence>
<feature type="non-terminal residue" evidence="2">
    <location>
        <position position="350"/>
    </location>
</feature>
<feature type="compositionally biased region" description="Basic residues" evidence="1">
    <location>
        <begin position="283"/>
        <end position="293"/>
    </location>
</feature>